<sequence length="353" mass="41038">MEWVLQKAIMFLHIFYVLDFLLRLHCNALPQRYNMYQTQNRRVVDALRENEDPYAIEDPGTFYNTKVATSSSNDMNLPFYNYYQGLPTDLRYLPPSIQQHPINGVRSERVNVLHKEPRTMDNFENFEQSYTWNKPKPHGDDVLQQAHANCNFLRVNALPQIADNWKVYQDCLKREMNKGESGIILHEPNEDQLRDFNRNPQKHQANTVGNEYFKRSFDTTKQITLGDKEFFDYSPLFRSQILNEKRGNADILRLARLTTTEGSVDLNYGWSTTTEGKVVRSVESTEKAVGRKAHSRYGEYKKILNTLPQRVVRIVKDDVNCKQMNGQKGLFSPLCPSSNDINSLFSNGYPNGY</sequence>
<dbReference type="KEGG" id="ccin:107262741"/>
<dbReference type="RefSeq" id="XP_015584735.1">
    <property type="nucleotide sequence ID" value="XM_015729249.2"/>
</dbReference>
<name>A0AAJ7BFE2_CEPCN</name>
<gene>
    <name evidence="2" type="primary">LOC107262741</name>
</gene>
<dbReference type="Proteomes" id="UP000694920">
    <property type="component" value="Unplaced"/>
</dbReference>
<proteinExistence type="predicted"/>
<keyword evidence="1" id="KW-1185">Reference proteome</keyword>
<protein>
    <submittedName>
        <fullName evidence="2">Uncharacterized protein LOC107262741</fullName>
    </submittedName>
</protein>
<dbReference type="AlphaFoldDB" id="A0AAJ7BFE2"/>
<organism evidence="1 2">
    <name type="scientific">Cephus cinctus</name>
    <name type="common">Wheat stem sawfly</name>
    <dbReference type="NCBI Taxonomy" id="211228"/>
    <lineage>
        <taxon>Eukaryota</taxon>
        <taxon>Metazoa</taxon>
        <taxon>Ecdysozoa</taxon>
        <taxon>Arthropoda</taxon>
        <taxon>Hexapoda</taxon>
        <taxon>Insecta</taxon>
        <taxon>Pterygota</taxon>
        <taxon>Neoptera</taxon>
        <taxon>Endopterygota</taxon>
        <taxon>Hymenoptera</taxon>
        <taxon>Cephoidea</taxon>
        <taxon>Cephidae</taxon>
        <taxon>Cephus</taxon>
    </lineage>
</organism>
<evidence type="ECO:0000313" key="2">
    <source>
        <dbReference type="RefSeq" id="XP_015584735.1"/>
    </source>
</evidence>
<accession>A0AAJ7BFE2</accession>
<evidence type="ECO:0000313" key="1">
    <source>
        <dbReference type="Proteomes" id="UP000694920"/>
    </source>
</evidence>
<dbReference type="GeneID" id="107262741"/>
<reference evidence="2" key="1">
    <citation type="submission" date="2025-08" db="UniProtKB">
        <authorList>
            <consortium name="RefSeq"/>
        </authorList>
    </citation>
    <scope>IDENTIFICATION</scope>
</reference>